<evidence type="ECO:0000256" key="5">
    <source>
        <dbReference type="ARBA" id="ARBA00023014"/>
    </source>
</evidence>
<keyword evidence="3" id="KW-0809">Transit peptide</keyword>
<dbReference type="GO" id="GO:0046872">
    <property type="term" value="F:metal ion binding"/>
    <property type="evidence" value="ECO:0007669"/>
    <property type="project" value="UniProtKB-KW"/>
</dbReference>
<dbReference type="InterPro" id="IPR029063">
    <property type="entry name" value="SAM-dependent_MTases_sf"/>
</dbReference>
<reference evidence="8" key="1">
    <citation type="journal article" date="2020" name="G3 (Bethesda)">
        <title>High-Quality Assemblies for Three Invasive Social Wasps from the &lt;i&gt;Vespula&lt;/i&gt; Genus.</title>
        <authorList>
            <person name="Harrop T.W.R."/>
            <person name="Guhlin J."/>
            <person name="McLaughlin G.M."/>
            <person name="Permina E."/>
            <person name="Stockwell P."/>
            <person name="Gilligan J."/>
            <person name="Le Lec M.F."/>
            <person name="Gruber M.A.M."/>
            <person name="Quinn O."/>
            <person name="Lovegrove M."/>
            <person name="Duncan E.J."/>
            <person name="Remnant E.J."/>
            <person name="Van Eeckhoven J."/>
            <person name="Graham B."/>
            <person name="Knapp R.A."/>
            <person name="Langford K.W."/>
            <person name="Kronenberg Z."/>
            <person name="Press M.O."/>
            <person name="Eacker S.M."/>
            <person name="Wilson-Rankin E.E."/>
            <person name="Purcell J."/>
            <person name="Lester P.J."/>
            <person name="Dearden P.K."/>
        </authorList>
    </citation>
    <scope>NUCLEOTIDE SEQUENCE</scope>
    <source>
        <strain evidence="8">Marl-1</strain>
    </source>
</reference>
<comment type="function">
    <text evidence="7">Mitochondrial ribosome (mitoribosome) assembly factor. Binds at the interface of the head and body domains of the mitochondrial small ribosomal subunit (mt-SSU), occluding the mRNA channel and preventing compaction of the head domain towards the body. Probable inactive methyltransferase: retains the characteristic folding and ability to bind S-adenosyl-L-methionine, but it probably lost its methyltransferase activity.</text>
</comment>
<evidence type="ECO:0000256" key="2">
    <source>
        <dbReference type="ARBA" id="ARBA00022723"/>
    </source>
</evidence>
<accession>A0A834N560</accession>
<dbReference type="InterPro" id="IPR052571">
    <property type="entry name" value="Mt_RNA_Methyltransferase"/>
</dbReference>
<protein>
    <recommendedName>
        <fullName evidence="10">Methyltransferase-like protein 17, mitochondrial</fullName>
    </recommendedName>
</protein>
<dbReference type="SUPFAM" id="SSF53335">
    <property type="entry name" value="S-adenosyl-L-methionine-dependent methyltransferases"/>
    <property type="match status" value="1"/>
</dbReference>
<dbReference type="GO" id="GO:0008168">
    <property type="term" value="F:methyltransferase activity"/>
    <property type="evidence" value="ECO:0007669"/>
    <property type="project" value="InterPro"/>
</dbReference>
<proteinExistence type="predicted"/>
<dbReference type="GO" id="GO:0051536">
    <property type="term" value="F:iron-sulfur cluster binding"/>
    <property type="evidence" value="ECO:0007669"/>
    <property type="project" value="UniProtKB-KW"/>
</dbReference>
<evidence type="ECO:0000313" key="9">
    <source>
        <dbReference type="Proteomes" id="UP000614350"/>
    </source>
</evidence>
<dbReference type="GO" id="GO:0006412">
    <property type="term" value="P:translation"/>
    <property type="evidence" value="ECO:0007669"/>
    <property type="project" value="InterPro"/>
</dbReference>
<comment type="subcellular location">
    <subcellularLocation>
        <location evidence="1">Mitochondrion</location>
    </subcellularLocation>
</comment>
<dbReference type="Proteomes" id="UP000614350">
    <property type="component" value="Unassembled WGS sequence"/>
</dbReference>
<dbReference type="GO" id="GO:0005763">
    <property type="term" value="C:mitochondrial small ribosomal subunit"/>
    <property type="evidence" value="ECO:0007669"/>
    <property type="project" value="TreeGrafter"/>
</dbReference>
<name>A0A834N560_VESVU</name>
<dbReference type="GO" id="GO:0003735">
    <property type="term" value="F:structural constituent of ribosome"/>
    <property type="evidence" value="ECO:0007669"/>
    <property type="project" value="TreeGrafter"/>
</dbReference>
<dbReference type="EMBL" id="JACSEA010000008">
    <property type="protein sequence ID" value="KAF7394713.1"/>
    <property type="molecule type" value="Genomic_DNA"/>
</dbReference>
<keyword evidence="5" id="KW-0411">Iron-sulfur</keyword>
<dbReference type="Pfam" id="PF09243">
    <property type="entry name" value="Rsm22"/>
    <property type="match status" value="1"/>
</dbReference>
<evidence type="ECO:0000256" key="1">
    <source>
        <dbReference type="ARBA" id="ARBA00004173"/>
    </source>
</evidence>
<evidence type="ECO:0000313" key="8">
    <source>
        <dbReference type="EMBL" id="KAF7394713.1"/>
    </source>
</evidence>
<evidence type="ECO:0000256" key="6">
    <source>
        <dbReference type="ARBA" id="ARBA00023128"/>
    </source>
</evidence>
<keyword evidence="6" id="KW-0496">Mitochondrion</keyword>
<dbReference type="AlphaFoldDB" id="A0A834N560"/>
<dbReference type="InterPro" id="IPR015324">
    <property type="entry name" value="Ribosomal_Rsm22-like"/>
</dbReference>
<evidence type="ECO:0000256" key="3">
    <source>
        <dbReference type="ARBA" id="ARBA00022946"/>
    </source>
</evidence>
<sequence>MLNLYFLRRMQVRNFSVKVEVKLDDDVNTLLENDLLKHRHHPGIIKPRFVEVPDWIKNSIEIVLEDSKISKSYLSNGGQKLMQHLLGRNISNVEPNLQNEEKKLQASMHPSNLYKMDKNINEFNININPKLYNEKRQLHNSTNIAIDYNRQTGLLYIVGRSQYEYSVVYKVLNQIKSKSINFKPQTLFDFGSGIGTVMWAASQLWSDSLKEYFGVDSSIEMNDLSEEINKYNTHPIKNIFYRQFLPAVPVPTYDIVVSSFSLLELPDMKTRFNVIQKLWAKAQKYLVIIEDGTNAGFTAVNEARDIVLYNIFESNDNNNNCAHVLAPCPHDMKCPRYYTDEIPCNFETSYYTLPLLGPSLLKKQRFSYVILKKDIRSDSDKQWPRVVQPTLKRSRHVICRTCTANGKLEEIIFTSYKYGKNAYRCARVSRWGDLLPIEISKNNLIGSVLMNWQEVGIMGLVYIIMSHVQDFHQ</sequence>
<evidence type="ECO:0008006" key="10">
    <source>
        <dbReference type="Google" id="ProtNLM"/>
    </source>
</evidence>
<gene>
    <name evidence="8" type="ORF">HZH66_007887</name>
</gene>
<keyword evidence="9" id="KW-1185">Reference proteome</keyword>
<comment type="caution">
    <text evidence="8">The sequence shown here is derived from an EMBL/GenBank/DDBJ whole genome shotgun (WGS) entry which is preliminary data.</text>
</comment>
<dbReference type="Gene3D" id="3.40.50.150">
    <property type="entry name" value="Vaccinia Virus protein VP39"/>
    <property type="match status" value="1"/>
</dbReference>
<keyword evidence="4" id="KW-0408">Iron</keyword>
<keyword evidence="2" id="KW-0479">Metal-binding</keyword>
<evidence type="ECO:0000256" key="4">
    <source>
        <dbReference type="ARBA" id="ARBA00023004"/>
    </source>
</evidence>
<evidence type="ECO:0000256" key="7">
    <source>
        <dbReference type="ARBA" id="ARBA00045681"/>
    </source>
</evidence>
<organism evidence="8 9">
    <name type="scientific">Vespula vulgaris</name>
    <name type="common">Yellow jacket</name>
    <name type="synonym">Wasp</name>
    <dbReference type="NCBI Taxonomy" id="7454"/>
    <lineage>
        <taxon>Eukaryota</taxon>
        <taxon>Metazoa</taxon>
        <taxon>Ecdysozoa</taxon>
        <taxon>Arthropoda</taxon>
        <taxon>Hexapoda</taxon>
        <taxon>Insecta</taxon>
        <taxon>Pterygota</taxon>
        <taxon>Neoptera</taxon>
        <taxon>Endopterygota</taxon>
        <taxon>Hymenoptera</taxon>
        <taxon>Apocrita</taxon>
        <taxon>Aculeata</taxon>
        <taxon>Vespoidea</taxon>
        <taxon>Vespidae</taxon>
        <taxon>Vespinae</taxon>
        <taxon>Vespula</taxon>
    </lineage>
</organism>
<dbReference type="PANTHER" id="PTHR13184:SF5">
    <property type="entry name" value="METHYLTRANSFERASE-LIKE PROTEIN 17, MITOCHONDRIAL"/>
    <property type="match status" value="1"/>
</dbReference>
<dbReference type="PANTHER" id="PTHR13184">
    <property type="entry name" value="37S RIBOSOMAL PROTEIN S22"/>
    <property type="match status" value="1"/>
</dbReference>